<evidence type="ECO:0000313" key="1">
    <source>
        <dbReference type="EMBL" id="GIJ27016.1"/>
    </source>
</evidence>
<evidence type="ECO:0008006" key="3">
    <source>
        <dbReference type="Google" id="ProtNLM"/>
    </source>
</evidence>
<dbReference type="Proteomes" id="UP000653076">
    <property type="component" value="Unassembled WGS sequence"/>
</dbReference>
<gene>
    <name evidence="1" type="ORF">Vqi01_21780</name>
</gene>
<dbReference type="EMBL" id="BOPC01000027">
    <property type="protein sequence ID" value="GIJ27016.1"/>
    <property type="molecule type" value="Genomic_DNA"/>
</dbReference>
<evidence type="ECO:0000313" key="2">
    <source>
        <dbReference type="Proteomes" id="UP000653076"/>
    </source>
</evidence>
<reference evidence="1 2" key="1">
    <citation type="submission" date="2021-01" db="EMBL/GenBank/DDBJ databases">
        <title>Whole genome shotgun sequence of Verrucosispora qiuiae NBRC 106684.</title>
        <authorList>
            <person name="Komaki H."/>
            <person name="Tamura T."/>
        </authorList>
    </citation>
    <scope>NUCLEOTIDE SEQUENCE [LARGE SCALE GENOMIC DNA]</scope>
    <source>
        <strain evidence="1 2">NBRC 106684</strain>
    </source>
</reference>
<dbReference type="RefSeq" id="WP_239098314.1">
    <property type="nucleotide sequence ID" value="NZ_BOPC01000027.1"/>
</dbReference>
<comment type="caution">
    <text evidence="1">The sequence shown here is derived from an EMBL/GenBank/DDBJ whole genome shotgun (WGS) entry which is preliminary data.</text>
</comment>
<organism evidence="1 2">
    <name type="scientific">Micromonospora qiuiae</name>
    <dbReference type="NCBI Taxonomy" id="502268"/>
    <lineage>
        <taxon>Bacteria</taxon>
        <taxon>Bacillati</taxon>
        <taxon>Actinomycetota</taxon>
        <taxon>Actinomycetes</taxon>
        <taxon>Micromonosporales</taxon>
        <taxon>Micromonosporaceae</taxon>
        <taxon>Micromonospora</taxon>
    </lineage>
</organism>
<name>A0ABQ4JA26_9ACTN</name>
<keyword evidence="2" id="KW-1185">Reference proteome</keyword>
<protein>
    <recommendedName>
        <fullName evidence="3">Phosphoribosyltransferase</fullName>
    </recommendedName>
</protein>
<sequence>MTTRTGAPPTHVITVPSTRSRPGEHPLTELVGGRLRLPWIASAVNPNYGPDDHDFHADWFAPALPSSRTPIHALILEDTWTTGARVQSLAYALKVAGAATVATIVLGRHVDPNYAPARRLLDAIAEPVFDTTRCAAEAD</sequence>
<proteinExistence type="predicted"/>
<accession>A0ABQ4JA26</accession>